<dbReference type="NCBIfam" id="NF001097">
    <property type="entry name" value="PRK00129.1"/>
    <property type="match status" value="1"/>
</dbReference>
<evidence type="ECO:0000313" key="17">
    <source>
        <dbReference type="Proteomes" id="UP001232063"/>
    </source>
</evidence>
<evidence type="ECO:0000256" key="10">
    <source>
        <dbReference type="ARBA" id="ARBA00031082"/>
    </source>
</evidence>
<dbReference type="FunFam" id="3.40.50.2020:FF:000023">
    <property type="entry name" value="Probable uracil phosphoribosyltransferase"/>
    <property type="match status" value="1"/>
</dbReference>
<protein>
    <recommendedName>
        <fullName evidence="13">Uracil phosphoribosyltransferase</fullName>
        <ecNumber evidence="4">2.4.2.9</ecNumber>
    </recommendedName>
    <alternativeName>
        <fullName evidence="10">UMP pyrophosphorylase</fullName>
    </alternativeName>
    <alternativeName>
        <fullName evidence="14">UPRTase</fullName>
    </alternativeName>
</protein>
<sequence length="214" mass="23983">MFVLSETPSIANHFIAELRDIDIQKDRMRFRRNMERLGEMLAYEVSKSLTYETAQIQTPLGVSETLLLEQQPVLGTILRAGLPMYQGFVNVFDKAESAFIGAYRGKPNDDYSFDIEMQYTAMPDLEGKVLILIDPMLATGKSVIRTLTSLRTFGKPASVHLVSAIATHEGVSYVQQYFPEAKFWIGALDESLNHKYYIVPGLGDAGDLAFGEKM</sequence>
<dbReference type="Proteomes" id="UP001232063">
    <property type="component" value="Unassembled WGS sequence"/>
</dbReference>
<comment type="caution">
    <text evidence="16">The sequence shown here is derived from an EMBL/GenBank/DDBJ whole genome shotgun (WGS) entry which is preliminary data.</text>
</comment>
<keyword evidence="7 16" id="KW-0808">Transferase</keyword>
<dbReference type="Pfam" id="PF14681">
    <property type="entry name" value="UPRTase"/>
    <property type="match status" value="1"/>
</dbReference>
<keyword evidence="5" id="KW-0021">Allosteric enzyme</keyword>
<accession>A0AAE3UHV1</accession>
<dbReference type="InterPro" id="IPR000836">
    <property type="entry name" value="PRTase_dom"/>
</dbReference>
<dbReference type="InterPro" id="IPR029057">
    <property type="entry name" value="PRTase-like"/>
</dbReference>
<evidence type="ECO:0000256" key="3">
    <source>
        <dbReference type="ARBA" id="ARBA00009516"/>
    </source>
</evidence>
<dbReference type="GO" id="GO:0004845">
    <property type="term" value="F:uracil phosphoribosyltransferase activity"/>
    <property type="evidence" value="ECO:0007669"/>
    <property type="project" value="UniProtKB-EC"/>
</dbReference>
<evidence type="ECO:0000259" key="15">
    <source>
        <dbReference type="Pfam" id="PF14681"/>
    </source>
</evidence>
<reference evidence="16" key="1">
    <citation type="submission" date="2023-05" db="EMBL/GenBank/DDBJ databases">
        <authorList>
            <person name="Zhang X."/>
        </authorList>
    </citation>
    <scope>NUCLEOTIDE SEQUENCE</scope>
    <source>
        <strain evidence="16">BD1B2-1</strain>
    </source>
</reference>
<dbReference type="PANTHER" id="PTHR11608:SF0">
    <property type="entry name" value="BIFUNCTIONAL PROTEIN PYRR"/>
    <property type="match status" value="1"/>
</dbReference>
<evidence type="ECO:0000256" key="9">
    <source>
        <dbReference type="ARBA" id="ARBA00023134"/>
    </source>
</evidence>
<dbReference type="EMBL" id="JASJOU010000009">
    <property type="protein sequence ID" value="MDJ1503882.1"/>
    <property type="molecule type" value="Genomic_DNA"/>
</dbReference>
<gene>
    <name evidence="16" type="primary">upp</name>
    <name evidence="16" type="ORF">QNI22_24680</name>
</gene>
<evidence type="ECO:0000256" key="2">
    <source>
        <dbReference type="ARBA" id="ARBA00005180"/>
    </source>
</evidence>
<dbReference type="InterPro" id="IPR050137">
    <property type="entry name" value="PyrR_bifunctional"/>
</dbReference>
<evidence type="ECO:0000256" key="13">
    <source>
        <dbReference type="ARBA" id="ARBA00072146"/>
    </source>
</evidence>
<evidence type="ECO:0000256" key="1">
    <source>
        <dbReference type="ARBA" id="ARBA00001946"/>
    </source>
</evidence>
<keyword evidence="9" id="KW-0342">GTP-binding</keyword>
<dbReference type="AlphaFoldDB" id="A0AAE3UHV1"/>
<evidence type="ECO:0000256" key="14">
    <source>
        <dbReference type="ARBA" id="ARBA00079807"/>
    </source>
</evidence>
<dbReference type="RefSeq" id="WP_314514584.1">
    <property type="nucleotide sequence ID" value="NZ_JASJOU010000009.1"/>
</dbReference>
<evidence type="ECO:0000256" key="4">
    <source>
        <dbReference type="ARBA" id="ARBA00011894"/>
    </source>
</evidence>
<evidence type="ECO:0000256" key="8">
    <source>
        <dbReference type="ARBA" id="ARBA00022741"/>
    </source>
</evidence>
<evidence type="ECO:0000256" key="5">
    <source>
        <dbReference type="ARBA" id="ARBA00022533"/>
    </source>
</evidence>
<evidence type="ECO:0000256" key="7">
    <source>
        <dbReference type="ARBA" id="ARBA00022679"/>
    </source>
</evidence>
<evidence type="ECO:0000256" key="11">
    <source>
        <dbReference type="ARBA" id="ARBA00052919"/>
    </source>
</evidence>
<dbReference type="SUPFAM" id="SSF53271">
    <property type="entry name" value="PRTase-like"/>
    <property type="match status" value="1"/>
</dbReference>
<keyword evidence="17" id="KW-1185">Reference proteome</keyword>
<evidence type="ECO:0000256" key="6">
    <source>
        <dbReference type="ARBA" id="ARBA00022676"/>
    </source>
</evidence>
<comment type="catalytic activity">
    <reaction evidence="11">
        <text>UMP + diphosphate = 5-phospho-alpha-D-ribose 1-diphosphate + uracil</text>
        <dbReference type="Rhea" id="RHEA:13017"/>
        <dbReference type="ChEBI" id="CHEBI:17568"/>
        <dbReference type="ChEBI" id="CHEBI:33019"/>
        <dbReference type="ChEBI" id="CHEBI:57865"/>
        <dbReference type="ChEBI" id="CHEBI:58017"/>
        <dbReference type="EC" id="2.4.2.9"/>
    </reaction>
</comment>
<comment type="function">
    <text evidence="12">Catalyzes the conversion of uracil and 5-phospho-alpha-D-ribose 1-diphosphate (PRPP) to UMP and diphosphate.</text>
</comment>
<proteinExistence type="inferred from homology"/>
<organism evidence="16 17">
    <name type="scientific">Xanthocytophaga agilis</name>
    <dbReference type="NCBI Taxonomy" id="3048010"/>
    <lineage>
        <taxon>Bacteria</taxon>
        <taxon>Pseudomonadati</taxon>
        <taxon>Bacteroidota</taxon>
        <taxon>Cytophagia</taxon>
        <taxon>Cytophagales</taxon>
        <taxon>Rhodocytophagaceae</taxon>
        <taxon>Xanthocytophaga</taxon>
    </lineage>
</organism>
<evidence type="ECO:0000256" key="12">
    <source>
        <dbReference type="ARBA" id="ARBA00056901"/>
    </source>
</evidence>
<keyword evidence="6 16" id="KW-0328">Glycosyltransferase</keyword>
<dbReference type="Gene3D" id="3.40.50.2020">
    <property type="match status" value="1"/>
</dbReference>
<dbReference type="EC" id="2.4.2.9" evidence="4"/>
<evidence type="ECO:0000313" key="16">
    <source>
        <dbReference type="EMBL" id="MDJ1503882.1"/>
    </source>
</evidence>
<comment type="pathway">
    <text evidence="2">Pyrimidine metabolism; UMP biosynthesis via salvage pathway; UMP from uracil: step 1/1.</text>
</comment>
<dbReference type="PANTHER" id="PTHR11608">
    <property type="entry name" value="BIFUNCTIONAL PROTEIN PYRR"/>
    <property type="match status" value="1"/>
</dbReference>
<comment type="cofactor">
    <cofactor evidence="1">
        <name>Mg(2+)</name>
        <dbReference type="ChEBI" id="CHEBI:18420"/>
    </cofactor>
</comment>
<dbReference type="CDD" id="cd06223">
    <property type="entry name" value="PRTases_typeI"/>
    <property type="match status" value="1"/>
</dbReference>
<feature type="domain" description="Phosphoribosyltransferase" evidence="15">
    <location>
        <begin position="10"/>
        <end position="211"/>
    </location>
</feature>
<comment type="similarity">
    <text evidence="3">Belongs to the UPRTase family.</text>
</comment>
<name>A0AAE3UHV1_9BACT</name>
<dbReference type="GO" id="GO:0005525">
    <property type="term" value="F:GTP binding"/>
    <property type="evidence" value="ECO:0007669"/>
    <property type="project" value="UniProtKB-KW"/>
</dbReference>
<keyword evidence="8" id="KW-0547">Nucleotide-binding</keyword>